<proteinExistence type="predicted"/>
<evidence type="ECO:0000259" key="1">
    <source>
        <dbReference type="SMART" id="SM00966"/>
    </source>
</evidence>
<dbReference type="InterPro" id="IPR013432">
    <property type="entry name" value="Doc_partner"/>
</dbReference>
<gene>
    <name evidence="2" type="ORF">HUO14_01555</name>
</gene>
<sequence length="83" mass="9055">MNKITPIPAGHALKLVKIGNSTGVILPKDLLEKLRVSQGDTVYLSESPDGVRLTAIDPDFQKKMAAAEGVMREDRDILRVLAK</sequence>
<dbReference type="SMART" id="SM00966">
    <property type="entry name" value="SpoVT_AbrB"/>
    <property type="match status" value="1"/>
</dbReference>
<dbReference type="Pfam" id="PF04014">
    <property type="entry name" value="MazE_antitoxin"/>
    <property type="match status" value="1"/>
</dbReference>
<comment type="caution">
    <text evidence="2">The sequence shown here is derived from an EMBL/GenBank/DDBJ whole genome shotgun (WGS) entry which is preliminary data.</text>
</comment>
<dbReference type="Gene3D" id="2.10.260.10">
    <property type="match status" value="1"/>
</dbReference>
<reference evidence="2 3" key="1">
    <citation type="submission" date="2020-06" db="EMBL/GenBank/DDBJ databases">
        <authorList>
            <person name="Kim S.-J."/>
            <person name="Park S.-J."/>
        </authorList>
    </citation>
    <scope>NUCLEOTIDE SEQUENCE [LARGE SCALE GENOMIC DNA]</scope>
    <source>
        <strain evidence="2 3">SW-151</strain>
    </source>
</reference>
<dbReference type="InterPro" id="IPR007159">
    <property type="entry name" value="SpoVT-AbrB_dom"/>
</dbReference>
<protein>
    <submittedName>
        <fullName evidence="2">AbrB/MazE/SpoVT family DNA-binding domain-containing protein</fullName>
    </submittedName>
</protein>
<accession>A0ABX2MZ09</accession>
<dbReference type="GO" id="GO:0003677">
    <property type="term" value="F:DNA binding"/>
    <property type="evidence" value="ECO:0007669"/>
    <property type="project" value="UniProtKB-KW"/>
</dbReference>
<dbReference type="SUPFAM" id="SSF89447">
    <property type="entry name" value="AbrB/MazE/MraZ-like"/>
    <property type="match status" value="1"/>
</dbReference>
<keyword evidence="2" id="KW-0238">DNA-binding</keyword>
<dbReference type="Proteomes" id="UP000652427">
    <property type="component" value="Unassembled WGS sequence"/>
</dbReference>
<evidence type="ECO:0000313" key="2">
    <source>
        <dbReference type="EMBL" id="NVD26586.1"/>
    </source>
</evidence>
<name>A0ABX2MZ09_9SPHN</name>
<dbReference type="InterPro" id="IPR037914">
    <property type="entry name" value="SpoVT-AbrB_sf"/>
</dbReference>
<dbReference type="RefSeq" id="WP_176278725.1">
    <property type="nucleotide sequence ID" value="NZ_JABWMH010000001.1"/>
</dbReference>
<feature type="domain" description="SpoVT-AbrB" evidence="1">
    <location>
        <begin position="16"/>
        <end position="61"/>
    </location>
</feature>
<evidence type="ECO:0000313" key="3">
    <source>
        <dbReference type="Proteomes" id="UP000652427"/>
    </source>
</evidence>
<organism evidence="2 3">
    <name type="scientific">Parasphingorhabdus flavimaris</name>
    <dbReference type="NCBI Taxonomy" id="266812"/>
    <lineage>
        <taxon>Bacteria</taxon>
        <taxon>Pseudomonadati</taxon>
        <taxon>Pseudomonadota</taxon>
        <taxon>Alphaproteobacteria</taxon>
        <taxon>Sphingomonadales</taxon>
        <taxon>Sphingomonadaceae</taxon>
        <taxon>Parasphingorhabdus</taxon>
    </lineage>
</organism>
<dbReference type="NCBIfam" id="TIGR02609">
    <property type="entry name" value="doc_partner"/>
    <property type="match status" value="1"/>
</dbReference>
<dbReference type="EMBL" id="JABWMH010000001">
    <property type="protein sequence ID" value="NVD26586.1"/>
    <property type="molecule type" value="Genomic_DNA"/>
</dbReference>
<keyword evidence="3" id="KW-1185">Reference proteome</keyword>